<organism evidence="1 2">
    <name type="scientific">Persea americana</name>
    <name type="common">Avocado</name>
    <dbReference type="NCBI Taxonomy" id="3435"/>
    <lineage>
        <taxon>Eukaryota</taxon>
        <taxon>Viridiplantae</taxon>
        <taxon>Streptophyta</taxon>
        <taxon>Embryophyta</taxon>
        <taxon>Tracheophyta</taxon>
        <taxon>Spermatophyta</taxon>
        <taxon>Magnoliopsida</taxon>
        <taxon>Magnoliidae</taxon>
        <taxon>Laurales</taxon>
        <taxon>Lauraceae</taxon>
        <taxon>Persea</taxon>
    </lineage>
</organism>
<proteinExistence type="predicted"/>
<evidence type="ECO:0000313" key="2">
    <source>
        <dbReference type="Proteomes" id="UP001234297"/>
    </source>
</evidence>
<dbReference type="Proteomes" id="UP001234297">
    <property type="component" value="Chromosome 3"/>
</dbReference>
<sequence>MAAGREENLLLEIKVYYENCPGCRQDRVKNDKPAIPFGAFFFVWGVQLCTALPISSLFPFLYFMISDFHIAKTEHDIGYYAGFLAASFMIGRALTAILWGIAADRYGRKPIILLCTISVVIFNTLFGLSTSFWMAISMRFLLGCFNGLVGPIKAYATEICRKEYQPLALSIISTARGLSYIIGPVIGGLLAQPAKKYPSVFSKNSLFGRFPYLLPCACISLFALGVTIVSFWFPETLHMHNMKDREEFSSYDASNSDMKESVEGTEGCESASEQSLLKNWPLMSSITVYCIFALHDMAYAEIFSLWAVSPREDGGLSFSSEDVGVVLAISGLGLILFQLFVYPVVEKSFGPIMVSRIAAVMSVLLLSSYPIISMLSGLGLPIALTSASILKNILSVIIITGMFILQNNAVPQNQRGAANGISTTAMSIFRAIGPAGGGALFSWSQKRQNAAFLPGDQMVFFILNVVELIGALLTFKPFLDLPERQV</sequence>
<dbReference type="EMBL" id="CM056811">
    <property type="protein sequence ID" value="KAJ8635324.1"/>
    <property type="molecule type" value="Genomic_DNA"/>
</dbReference>
<accession>A0ACC2LQJ6</accession>
<name>A0ACC2LQJ6_PERAE</name>
<keyword evidence="2" id="KW-1185">Reference proteome</keyword>
<comment type="caution">
    <text evidence="1">The sequence shown here is derived from an EMBL/GenBank/DDBJ whole genome shotgun (WGS) entry which is preliminary data.</text>
</comment>
<reference evidence="1 2" key="1">
    <citation type="journal article" date="2022" name="Hortic Res">
        <title>A haplotype resolved chromosomal level avocado genome allows analysis of novel avocado genes.</title>
        <authorList>
            <person name="Nath O."/>
            <person name="Fletcher S.J."/>
            <person name="Hayward A."/>
            <person name="Shaw L.M."/>
            <person name="Masouleh A.K."/>
            <person name="Furtado A."/>
            <person name="Henry R.J."/>
            <person name="Mitter N."/>
        </authorList>
    </citation>
    <scope>NUCLEOTIDE SEQUENCE [LARGE SCALE GENOMIC DNA]</scope>
    <source>
        <strain evidence="2">cv. Hass</strain>
    </source>
</reference>
<evidence type="ECO:0000313" key="1">
    <source>
        <dbReference type="EMBL" id="KAJ8635324.1"/>
    </source>
</evidence>
<gene>
    <name evidence="1" type="ORF">MRB53_009591</name>
</gene>
<protein>
    <submittedName>
        <fullName evidence="1">Uncharacterized protein</fullName>
    </submittedName>
</protein>